<reference evidence="7" key="3">
    <citation type="submission" date="2020-02" db="EMBL/GenBank/DDBJ databases">
        <authorList>
            <person name="Matsumoto Y."/>
            <person name="Motooka D."/>
            <person name="Nakamura S."/>
        </authorList>
    </citation>
    <scope>NUCLEOTIDE SEQUENCE</scope>
    <source>
        <strain evidence="7">JCM 12405</strain>
    </source>
</reference>
<evidence type="ECO:0000313" key="10">
    <source>
        <dbReference type="Proteomes" id="UP000467201"/>
    </source>
</evidence>
<dbReference type="EMBL" id="LQOS01000040">
    <property type="protein sequence ID" value="ORV38650.1"/>
    <property type="molecule type" value="Genomic_DNA"/>
</dbReference>
<evidence type="ECO:0000256" key="4">
    <source>
        <dbReference type="ARBA" id="ARBA00022989"/>
    </source>
</evidence>
<keyword evidence="5 6" id="KW-0472">Membrane</keyword>
<evidence type="ECO:0000256" key="2">
    <source>
        <dbReference type="ARBA" id="ARBA00022475"/>
    </source>
</evidence>
<dbReference type="PANTHER" id="PTHR30086:SF20">
    <property type="entry name" value="ARGININE EXPORTER PROTEIN ARGO-RELATED"/>
    <property type="match status" value="1"/>
</dbReference>
<gene>
    <name evidence="8" type="ORF">AWC01_13900</name>
    <name evidence="7" type="ORF">MDOR_11370</name>
</gene>
<reference evidence="7 10" key="2">
    <citation type="journal article" date="2019" name="Emerg. Microbes Infect.">
        <title>Comprehensive subspecies identification of 175 nontuberculous mycobacteria species based on 7547 genomic profiles.</title>
        <authorList>
            <person name="Matsumoto Y."/>
            <person name="Kinjo T."/>
            <person name="Motooka D."/>
            <person name="Nabeya D."/>
            <person name="Jung N."/>
            <person name="Uechi K."/>
            <person name="Horii T."/>
            <person name="Iida T."/>
            <person name="Fujita J."/>
            <person name="Nakamura S."/>
        </authorList>
    </citation>
    <scope>NUCLEOTIDE SEQUENCE [LARGE SCALE GENOMIC DNA]</scope>
    <source>
        <strain evidence="7 10">JCM 12405</strain>
    </source>
</reference>
<feature type="transmembrane region" description="Helical" evidence="6">
    <location>
        <begin position="102"/>
        <end position="125"/>
    </location>
</feature>
<feature type="transmembrane region" description="Helical" evidence="6">
    <location>
        <begin position="179"/>
        <end position="200"/>
    </location>
</feature>
<reference evidence="8 9" key="1">
    <citation type="submission" date="2016-01" db="EMBL/GenBank/DDBJ databases">
        <title>The new phylogeny of the genus Mycobacterium.</title>
        <authorList>
            <person name="Tarcisio F."/>
            <person name="Conor M."/>
            <person name="Antonella G."/>
            <person name="Elisabetta G."/>
            <person name="Giulia F.S."/>
            <person name="Sara T."/>
            <person name="Anna F."/>
            <person name="Clotilde B."/>
            <person name="Roberto B."/>
            <person name="Veronica D.S."/>
            <person name="Fabio R."/>
            <person name="Monica P."/>
            <person name="Olivier J."/>
            <person name="Enrico T."/>
            <person name="Nicola S."/>
        </authorList>
    </citation>
    <scope>NUCLEOTIDE SEQUENCE [LARGE SCALE GENOMIC DNA]</scope>
    <source>
        <strain evidence="8 9">DSM 44339</strain>
    </source>
</reference>
<feature type="transmembrane region" description="Helical" evidence="6">
    <location>
        <begin position="38"/>
        <end position="64"/>
    </location>
</feature>
<name>A0A1X1T2T3_9MYCO</name>
<keyword evidence="2" id="KW-1003">Cell membrane</keyword>
<keyword evidence="3 6" id="KW-0812">Transmembrane</keyword>
<dbReference type="KEGG" id="mdr:MDOR_11370"/>
<dbReference type="PANTHER" id="PTHR30086">
    <property type="entry name" value="ARGININE EXPORTER PROTEIN ARGO"/>
    <property type="match status" value="1"/>
</dbReference>
<evidence type="ECO:0000256" key="5">
    <source>
        <dbReference type="ARBA" id="ARBA00023136"/>
    </source>
</evidence>
<evidence type="ECO:0000313" key="7">
    <source>
        <dbReference type="EMBL" id="BBZ06968.1"/>
    </source>
</evidence>
<dbReference type="Pfam" id="PF01810">
    <property type="entry name" value="LysE"/>
    <property type="match status" value="1"/>
</dbReference>
<dbReference type="GO" id="GO:0005886">
    <property type="term" value="C:plasma membrane"/>
    <property type="evidence" value="ECO:0007669"/>
    <property type="project" value="UniProtKB-SubCell"/>
</dbReference>
<evidence type="ECO:0000313" key="8">
    <source>
        <dbReference type="EMBL" id="ORV38650.1"/>
    </source>
</evidence>
<evidence type="ECO:0000313" key="9">
    <source>
        <dbReference type="Proteomes" id="UP000193564"/>
    </source>
</evidence>
<keyword evidence="9" id="KW-1185">Reference proteome</keyword>
<dbReference type="Proteomes" id="UP000467201">
    <property type="component" value="Chromosome"/>
</dbReference>
<dbReference type="InterPro" id="IPR001123">
    <property type="entry name" value="LeuE-type"/>
</dbReference>
<evidence type="ECO:0000256" key="6">
    <source>
        <dbReference type="SAM" id="Phobius"/>
    </source>
</evidence>
<dbReference type="Proteomes" id="UP000193564">
    <property type="component" value="Unassembled WGS sequence"/>
</dbReference>
<protein>
    <submittedName>
        <fullName evidence="7">Amino acid transporter</fullName>
    </submittedName>
</protein>
<feature type="transmembrane region" description="Helical" evidence="6">
    <location>
        <begin position="6"/>
        <end position="26"/>
    </location>
</feature>
<evidence type="ECO:0000256" key="1">
    <source>
        <dbReference type="ARBA" id="ARBA00004651"/>
    </source>
</evidence>
<dbReference type="GO" id="GO:0015171">
    <property type="term" value="F:amino acid transmembrane transporter activity"/>
    <property type="evidence" value="ECO:0007669"/>
    <property type="project" value="TreeGrafter"/>
</dbReference>
<dbReference type="AlphaFoldDB" id="A0A1X1T2T3"/>
<dbReference type="EMBL" id="AP022605">
    <property type="protein sequence ID" value="BBZ06968.1"/>
    <property type="molecule type" value="Genomic_DNA"/>
</dbReference>
<evidence type="ECO:0000256" key="3">
    <source>
        <dbReference type="ARBA" id="ARBA00022692"/>
    </source>
</evidence>
<keyword evidence="4 6" id="KW-1133">Transmembrane helix</keyword>
<organism evidence="8 9">
    <name type="scientific">Mycolicibacterium doricum</name>
    <dbReference type="NCBI Taxonomy" id="126673"/>
    <lineage>
        <taxon>Bacteria</taxon>
        <taxon>Bacillati</taxon>
        <taxon>Actinomycetota</taxon>
        <taxon>Actinomycetes</taxon>
        <taxon>Mycobacteriales</taxon>
        <taxon>Mycobacteriaceae</taxon>
        <taxon>Mycolicibacterium</taxon>
    </lineage>
</organism>
<dbReference type="RefSeq" id="WP_085191959.1">
    <property type="nucleotide sequence ID" value="NZ_AP022605.1"/>
</dbReference>
<sequence length="206" mass="21277">MTGTYLAGIALGLALIIPIGAQNVFVINEALKLGMPRALIPALTAAACDTLLIAIGAVGASALLSKVPGVKTTLLVFGAGFLLYLGIQSLRSHQPDDDQQVLVFKPIALIAKTIAVSLLNPHAILDTVGVIGTSIAAVPAATRPTFAAGTMTGSLLWFLAISALAATLSQWLNPKRRRYVDMASGVILLVFAAILAIEAIRVLTVG</sequence>
<accession>A0A1X1T2T3</accession>
<feature type="transmembrane region" description="Helical" evidence="6">
    <location>
        <begin position="145"/>
        <end position="167"/>
    </location>
</feature>
<comment type="subcellular location">
    <subcellularLocation>
        <location evidence="1">Cell membrane</location>
        <topology evidence="1">Multi-pass membrane protein</topology>
    </subcellularLocation>
</comment>
<dbReference type="OrthoDB" id="5638726at2"/>
<proteinExistence type="predicted"/>
<dbReference type="STRING" id="126673.AWC01_13900"/>
<feature type="transmembrane region" description="Helical" evidence="6">
    <location>
        <begin position="70"/>
        <end position="90"/>
    </location>
</feature>